<keyword evidence="5" id="KW-0378">Hydrolase</keyword>
<name>A0A943QPF5_FINMA</name>
<dbReference type="AlphaFoldDB" id="A0A943QPF5"/>
<evidence type="ECO:0000313" key="5">
    <source>
        <dbReference type="EMBL" id="MBS5965674.1"/>
    </source>
</evidence>
<sequence>MEFKELSFEQTQIRIIDGDRGKNYPKKSDLRQRGHTLFLNNKNIINNYLDDSFGEYISEEKSNLLRKGKLERGDLVISTRGSIGNVGYYSSDIRTENIRINSGMLIIRNFDNSIDTEYLYVLMRSNFMKQRYKERISGSVQNQLPIRDFKKIKIPIPDLHSQIIIKNVILTLDSKIEINNKIISNLESQAQAIFKSWFVDFEPFQDGEFVESELGMIPEGWEVKPIGELLDFDIGGGWGKEKPQEKYLIPAYVIRGTDIPNSKLGYFNMDNYRYHTESNLKKRRLQVGDIIFESSGGSTNQDLGRMLLVTDELLNEYNNDIICASFCKLIRINDSSIRWFVYNLLEYSYRNKILTKYEVKSTGISNFSFTIFKDDFKIAVPNRKTMERYFNVTGNNINLSAKLGIQNTKLAELRDALLPKLMAGEIDVSNIKIEGEEVKNE</sequence>
<keyword evidence="3" id="KW-0238">DNA-binding</keyword>
<dbReference type="GO" id="GO:0009307">
    <property type="term" value="P:DNA restriction-modification system"/>
    <property type="evidence" value="ECO:0007669"/>
    <property type="project" value="UniProtKB-KW"/>
</dbReference>
<dbReference type="InterPro" id="IPR052021">
    <property type="entry name" value="Type-I_RS_S_subunit"/>
</dbReference>
<dbReference type="GO" id="GO:0003677">
    <property type="term" value="F:DNA binding"/>
    <property type="evidence" value="ECO:0007669"/>
    <property type="project" value="UniProtKB-KW"/>
</dbReference>
<protein>
    <submittedName>
        <fullName evidence="5">Restriction endonuclease subunit S</fullName>
    </submittedName>
</protein>
<comment type="similarity">
    <text evidence="1">Belongs to the type-I restriction system S methylase family.</text>
</comment>
<comment type="caution">
    <text evidence="5">The sequence shown here is derived from an EMBL/GenBank/DDBJ whole genome shotgun (WGS) entry which is preliminary data.</text>
</comment>
<evidence type="ECO:0000256" key="3">
    <source>
        <dbReference type="ARBA" id="ARBA00023125"/>
    </source>
</evidence>
<dbReference type="GO" id="GO:0004519">
    <property type="term" value="F:endonuclease activity"/>
    <property type="evidence" value="ECO:0007669"/>
    <property type="project" value="UniProtKB-KW"/>
</dbReference>
<evidence type="ECO:0000256" key="1">
    <source>
        <dbReference type="ARBA" id="ARBA00010923"/>
    </source>
</evidence>
<dbReference type="EMBL" id="JAHAIK010000031">
    <property type="protein sequence ID" value="MBS5965674.1"/>
    <property type="molecule type" value="Genomic_DNA"/>
</dbReference>
<proteinExistence type="inferred from homology"/>
<evidence type="ECO:0000313" key="6">
    <source>
        <dbReference type="Proteomes" id="UP000730862"/>
    </source>
</evidence>
<evidence type="ECO:0000256" key="2">
    <source>
        <dbReference type="ARBA" id="ARBA00022747"/>
    </source>
</evidence>
<dbReference type="InterPro" id="IPR000055">
    <property type="entry name" value="Restrct_endonuc_typeI_TRD"/>
</dbReference>
<dbReference type="Pfam" id="PF01420">
    <property type="entry name" value="Methylase_S"/>
    <property type="match status" value="1"/>
</dbReference>
<reference evidence="5" key="1">
    <citation type="submission" date="2021-02" db="EMBL/GenBank/DDBJ databases">
        <title>Infant gut strain persistence is associated with maternal origin, phylogeny, and functional potential including surface adhesion and iron acquisition.</title>
        <authorList>
            <person name="Lou Y.C."/>
        </authorList>
    </citation>
    <scope>NUCLEOTIDE SEQUENCE</scope>
    <source>
        <strain evidence="5">L3_058_000G1_dasL3_058_000G1_concoct_72</strain>
    </source>
</reference>
<evidence type="ECO:0000259" key="4">
    <source>
        <dbReference type="Pfam" id="PF01420"/>
    </source>
</evidence>
<dbReference type="PANTHER" id="PTHR30408">
    <property type="entry name" value="TYPE-1 RESTRICTION ENZYME ECOKI SPECIFICITY PROTEIN"/>
    <property type="match status" value="1"/>
</dbReference>
<keyword evidence="5" id="KW-0255">Endonuclease</keyword>
<dbReference type="Gene3D" id="3.90.220.20">
    <property type="entry name" value="DNA methylase specificity domains"/>
    <property type="match status" value="2"/>
</dbReference>
<accession>A0A943QPF5</accession>
<dbReference type="RefSeq" id="WP_278736275.1">
    <property type="nucleotide sequence ID" value="NZ_JAHAIK010000031.1"/>
</dbReference>
<organism evidence="5 6">
    <name type="scientific">Finegoldia magna</name>
    <name type="common">Peptostreptococcus magnus</name>
    <dbReference type="NCBI Taxonomy" id="1260"/>
    <lineage>
        <taxon>Bacteria</taxon>
        <taxon>Bacillati</taxon>
        <taxon>Bacillota</taxon>
        <taxon>Tissierellia</taxon>
        <taxon>Tissierellales</taxon>
        <taxon>Peptoniphilaceae</taxon>
        <taxon>Finegoldia</taxon>
    </lineage>
</organism>
<keyword evidence="2" id="KW-0680">Restriction system</keyword>
<dbReference type="Proteomes" id="UP000730862">
    <property type="component" value="Unassembled WGS sequence"/>
</dbReference>
<dbReference type="SUPFAM" id="SSF116734">
    <property type="entry name" value="DNA methylase specificity domain"/>
    <property type="match status" value="2"/>
</dbReference>
<dbReference type="PANTHER" id="PTHR30408:SF13">
    <property type="entry name" value="TYPE I RESTRICTION ENZYME HINDI SPECIFICITY SUBUNIT"/>
    <property type="match status" value="1"/>
</dbReference>
<keyword evidence="5" id="KW-0540">Nuclease</keyword>
<feature type="domain" description="Type I restriction modification DNA specificity" evidence="4">
    <location>
        <begin position="20"/>
        <end position="187"/>
    </location>
</feature>
<gene>
    <name evidence="5" type="ORF">KIA07_08460</name>
</gene>
<dbReference type="InterPro" id="IPR044946">
    <property type="entry name" value="Restrct_endonuc_typeI_TRD_sf"/>
</dbReference>